<feature type="region of interest" description="Disordered" evidence="1">
    <location>
        <begin position="38"/>
        <end position="82"/>
    </location>
</feature>
<dbReference type="KEGG" id="rlc:K227x_64020"/>
<keyword evidence="3" id="KW-1185">Reference proteome</keyword>
<organism evidence="2 3">
    <name type="scientific">Rubripirellula lacrimiformis</name>
    <dbReference type="NCBI Taxonomy" id="1930273"/>
    <lineage>
        <taxon>Bacteria</taxon>
        <taxon>Pseudomonadati</taxon>
        <taxon>Planctomycetota</taxon>
        <taxon>Planctomycetia</taxon>
        <taxon>Pirellulales</taxon>
        <taxon>Pirellulaceae</taxon>
        <taxon>Rubripirellula</taxon>
    </lineage>
</organism>
<feature type="compositionally biased region" description="Basic residues" evidence="1">
    <location>
        <begin position="38"/>
        <end position="51"/>
    </location>
</feature>
<dbReference type="Proteomes" id="UP000318538">
    <property type="component" value="Chromosome"/>
</dbReference>
<dbReference type="EMBL" id="CP036525">
    <property type="protein sequence ID" value="QDT07972.1"/>
    <property type="molecule type" value="Genomic_DNA"/>
</dbReference>
<accession>A0A517NLG9</accession>
<evidence type="ECO:0000256" key="1">
    <source>
        <dbReference type="SAM" id="MobiDB-lite"/>
    </source>
</evidence>
<reference evidence="2 3" key="1">
    <citation type="submission" date="2019-02" db="EMBL/GenBank/DDBJ databases">
        <title>Deep-cultivation of Planctomycetes and their phenomic and genomic characterization uncovers novel biology.</title>
        <authorList>
            <person name="Wiegand S."/>
            <person name="Jogler M."/>
            <person name="Boedeker C."/>
            <person name="Pinto D."/>
            <person name="Vollmers J."/>
            <person name="Rivas-Marin E."/>
            <person name="Kohn T."/>
            <person name="Peeters S.H."/>
            <person name="Heuer A."/>
            <person name="Rast P."/>
            <person name="Oberbeckmann S."/>
            <person name="Bunk B."/>
            <person name="Jeske O."/>
            <person name="Meyerdierks A."/>
            <person name="Storesund J.E."/>
            <person name="Kallscheuer N."/>
            <person name="Luecker S."/>
            <person name="Lage O.M."/>
            <person name="Pohl T."/>
            <person name="Merkel B.J."/>
            <person name="Hornburger P."/>
            <person name="Mueller R.-W."/>
            <person name="Bruemmer F."/>
            <person name="Labrenz M."/>
            <person name="Spormann A.M."/>
            <person name="Op den Camp H."/>
            <person name="Overmann J."/>
            <person name="Amann R."/>
            <person name="Jetten M.S.M."/>
            <person name="Mascher T."/>
            <person name="Medema M.H."/>
            <person name="Devos D.P."/>
            <person name="Kaster A.-K."/>
            <person name="Ovreas L."/>
            <person name="Rohde M."/>
            <person name="Galperin M.Y."/>
            <person name="Jogler C."/>
        </authorList>
    </citation>
    <scope>NUCLEOTIDE SEQUENCE [LARGE SCALE GENOMIC DNA]</scope>
    <source>
        <strain evidence="2 3">K22_7</strain>
    </source>
</reference>
<evidence type="ECO:0000313" key="3">
    <source>
        <dbReference type="Proteomes" id="UP000318538"/>
    </source>
</evidence>
<dbReference type="AlphaFoldDB" id="A0A517NLG9"/>
<evidence type="ECO:0000313" key="2">
    <source>
        <dbReference type="EMBL" id="QDT07972.1"/>
    </source>
</evidence>
<sequence length="96" mass="11331">MIHAMRHTIAESMRCSFELIAMLILAAMFACVGDCQMHRRRDRQRGRRRHNYQNTPGHSYPMQSRRPARSQRIGRSLSTDQVHRCCDRSRCQCRSP</sequence>
<name>A0A517NLG9_9BACT</name>
<gene>
    <name evidence="2" type="ORF">K227x_64020</name>
</gene>
<proteinExistence type="predicted"/>
<protein>
    <submittedName>
        <fullName evidence="2">Uncharacterized protein</fullName>
    </submittedName>
</protein>
<dbReference type="PROSITE" id="PS51257">
    <property type="entry name" value="PROKAR_LIPOPROTEIN"/>
    <property type="match status" value="1"/>
</dbReference>